<dbReference type="AlphaFoldDB" id="A0A2U1L1G4"/>
<comment type="caution">
    <text evidence="1">The sequence shown here is derived from an EMBL/GenBank/DDBJ whole genome shotgun (WGS) entry which is preliminary data.</text>
</comment>
<keyword evidence="2" id="KW-1185">Reference proteome</keyword>
<gene>
    <name evidence="1" type="ORF">CTI12_AA539530</name>
</gene>
<reference evidence="1 2" key="1">
    <citation type="journal article" date="2018" name="Mol. Plant">
        <title>The genome of Artemisia annua provides insight into the evolution of Asteraceae family and artemisinin biosynthesis.</title>
        <authorList>
            <person name="Shen Q."/>
            <person name="Zhang L."/>
            <person name="Liao Z."/>
            <person name="Wang S."/>
            <person name="Yan T."/>
            <person name="Shi P."/>
            <person name="Liu M."/>
            <person name="Fu X."/>
            <person name="Pan Q."/>
            <person name="Wang Y."/>
            <person name="Lv Z."/>
            <person name="Lu X."/>
            <person name="Zhang F."/>
            <person name="Jiang W."/>
            <person name="Ma Y."/>
            <person name="Chen M."/>
            <person name="Hao X."/>
            <person name="Li L."/>
            <person name="Tang Y."/>
            <person name="Lv G."/>
            <person name="Zhou Y."/>
            <person name="Sun X."/>
            <person name="Brodelius P.E."/>
            <person name="Rose J.K.C."/>
            <person name="Tang K."/>
        </authorList>
    </citation>
    <scope>NUCLEOTIDE SEQUENCE [LARGE SCALE GENOMIC DNA]</scope>
    <source>
        <strain evidence="2">cv. Huhao1</strain>
        <tissue evidence="1">Leaf</tissue>
    </source>
</reference>
<name>A0A2U1L1G4_ARTAN</name>
<dbReference type="STRING" id="35608.A0A2U1L1G4"/>
<organism evidence="1 2">
    <name type="scientific">Artemisia annua</name>
    <name type="common">Sweet wormwood</name>
    <dbReference type="NCBI Taxonomy" id="35608"/>
    <lineage>
        <taxon>Eukaryota</taxon>
        <taxon>Viridiplantae</taxon>
        <taxon>Streptophyta</taxon>
        <taxon>Embryophyta</taxon>
        <taxon>Tracheophyta</taxon>
        <taxon>Spermatophyta</taxon>
        <taxon>Magnoliopsida</taxon>
        <taxon>eudicotyledons</taxon>
        <taxon>Gunneridae</taxon>
        <taxon>Pentapetalae</taxon>
        <taxon>asterids</taxon>
        <taxon>campanulids</taxon>
        <taxon>Asterales</taxon>
        <taxon>Asteraceae</taxon>
        <taxon>Asteroideae</taxon>
        <taxon>Anthemideae</taxon>
        <taxon>Artemisiinae</taxon>
        <taxon>Artemisia</taxon>
    </lineage>
</organism>
<sequence length="157" mass="17775">MVDDATKTLFLNLIALERLHVRARNKVTSYIFFMDNIIDNQKMLAFCIHKVGAVLGNNHPLMEFPTRLTIALGAVKGIAYIDKDCTIHHDRGCPKTTTLLEAFRVRYRLSYGRCLCWNWFPRNLGSGIAAGASSLLFVYSLDYARTCLANDSSLQRK</sequence>
<dbReference type="Pfam" id="PF03140">
    <property type="entry name" value="DUF247"/>
    <property type="match status" value="1"/>
</dbReference>
<accession>A0A2U1L1G4</accession>
<dbReference type="EMBL" id="PKPP01012184">
    <property type="protein sequence ID" value="PWA42804.1"/>
    <property type="molecule type" value="Genomic_DNA"/>
</dbReference>
<dbReference type="Proteomes" id="UP000245207">
    <property type="component" value="Unassembled WGS sequence"/>
</dbReference>
<evidence type="ECO:0000313" key="2">
    <source>
        <dbReference type="Proteomes" id="UP000245207"/>
    </source>
</evidence>
<proteinExistence type="predicted"/>
<dbReference type="InterPro" id="IPR004158">
    <property type="entry name" value="DUF247_pln"/>
</dbReference>
<protein>
    <submittedName>
        <fullName evidence="1">UPF0481 protein</fullName>
    </submittedName>
</protein>
<evidence type="ECO:0000313" key="1">
    <source>
        <dbReference type="EMBL" id="PWA42804.1"/>
    </source>
</evidence>